<keyword evidence="2" id="KW-0378">Hydrolase</keyword>
<dbReference type="STRING" id="307121.GA0070620_0221"/>
<proteinExistence type="predicted"/>
<evidence type="ECO:0000259" key="1">
    <source>
        <dbReference type="Pfam" id="PF12680"/>
    </source>
</evidence>
<sequence length="126" mass="14209">MSRDNDTLVREFVEAFNTKDSERLADYLHPEVVFQNYGEDEVRGRSAVVQVWKGVFETFEQVKFETINQAVNGDVVIAEQVHGLAFPGGPLAPVMNMAVYEIRDGRIAAWRDYGNPSYALKLLRGA</sequence>
<protein>
    <submittedName>
        <fullName evidence="2">Limonene-1,2-epoxide hydrolase</fullName>
    </submittedName>
</protein>
<accession>A0A1C3MWT8</accession>
<dbReference type="SUPFAM" id="SSF54427">
    <property type="entry name" value="NTF2-like"/>
    <property type="match status" value="1"/>
</dbReference>
<name>A0A1C3MWT8_9ACTN</name>
<feature type="domain" description="SnoaL-like" evidence="1">
    <location>
        <begin position="9"/>
        <end position="110"/>
    </location>
</feature>
<dbReference type="GO" id="GO:0016787">
    <property type="term" value="F:hydrolase activity"/>
    <property type="evidence" value="ECO:0007669"/>
    <property type="project" value="UniProtKB-KW"/>
</dbReference>
<dbReference type="OrthoDB" id="3681559at2"/>
<evidence type="ECO:0000313" key="2">
    <source>
        <dbReference type="EMBL" id="SBV24780.1"/>
    </source>
</evidence>
<dbReference type="RefSeq" id="WP_091587653.1">
    <property type="nucleotide sequence ID" value="NZ_JBHRWG010000002.1"/>
</dbReference>
<dbReference type="Gene3D" id="3.10.450.50">
    <property type="match status" value="1"/>
</dbReference>
<dbReference type="EMBL" id="LT598496">
    <property type="protein sequence ID" value="SBV24780.1"/>
    <property type="molecule type" value="Genomic_DNA"/>
</dbReference>
<dbReference type="InterPro" id="IPR037401">
    <property type="entry name" value="SnoaL-like"/>
</dbReference>
<gene>
    <name evidence="2" type="ORF">GA0070620_0221</name>
</gene>
<evidence type="ECO:0000313" key="3">
    <source>
        <dbReference type="Proteomes" id="UP000199393"/>
    </source>
</evidence>
<dbReference type="InterPro" id="IPR032710">
    <property type="entry name" value="NTF2-like_dom_sf"/>
</dbReference>
<organism evidence="2 3">
    <name type="scientific">Micromonospora krabiensis</name>
    <dbReference type="NCBI Taxonomy" id="307121"/>
    <lineage>
        <taxon>Bacteria</taxon>
        <taxon>Bacillati</taxon>
        <taxon>Actinomycetota</taxon>
        <taxon>Actinomycetes</taxon>
        <taxon>Micromonosporales</taxon>
        <taxon>Micromonosporaceae</taxon>
        <taxon>Micromonospora</taxon>
    </lineage>
</organism>
<keyword evidence="3" id="KW-1185">Reference proteome</keyword>
<dbReference type="AlphaFoldDB" id="A0A1C3MWT8"/>
<reference evidence="3" key="1">
    <citation type="submission" date="2016-06" db="EMBL/GenBank/DDBJ databases">
        <authorList>
            <person name="Varghese N."/>
        </authorList>
    </citation>
    <scope>NUCLEOTIDE SEQUENCE [LARGE SCALE GENOMIC DNA]</scope>
    <source>
        <strain evidence="3">DSM 45344</strain>
    </source>
</reference>
<dbReference type="Proteomes" id="UP000199393">
    <property type="component" value="Chromosome I"/>
</dbReference>
<dbReference type="Pfam" id="PF12680">
    <property type="entry name" value="SnoaL_2"/>
    <property type="match status" value="1"/>
</dbReference>